<evidence type="ECO:0000256" key="9">
    <source>
        <dbReference type="ARBA" id="ARBA00023002"/>
    </source>
</evidence>
<gene>
    <name evidence="14" type="ORF">PR048_027366</name>
</gene>
<keyword evidence="7" id="KW-0256">Endoplasmic reticulum</keyword>
<sequence>MKLLARDIMLNPIYWIDEITNISSVCKKLMKMNRAFTNFARHIVLQKSQHIEENCSSGTGVSNEDGDSEKKGLCFIDHVITVLSKQMNSMTMDELTEHTITMVTAAMDMSVMSLCIVLKLLGLHADVQDRVVKEQKDIFGHDWGSSVTPEDLRRMVYLEQVMKETFRLFPVIPLIVRNNSHELRLTTHTLPAGSSIAIPIYIVHRDPRNFTDPLPFDPDRFNPEAALGHHPFSIIPFSAGRRNCIGYMYAMMKLKTILSTVLRKYEFLPCGSREAMESWDFNITLLLKNGYNVRFIPRKL</sequence>
<keyword evidence="11 13" id="KW-0503">Monooxygenase</keyword>
<reference evidence="14 15" key="1">
    <citation type="submission" date="2023-02" db="EMBL/GenBank/DDBJ databases">
        <title>LHISI_Scaffold_Assembly.</title>
        <authorList>
            <person name="Stuart O.P."/>
            <person name="Cleave R."/>
            <person name="Magrath M.J.L."/>
            <person name="Mikheyev A.S."/>
        </authorList>
    </citation>
    <scope>NUCLEOTIDE SEQUENCE [LARGE SCALE GENOMIC DNA]</scope>
    <source>
        <strain evidence="14">Daus_M_001</strain>
        <tissue evidence="14">Leg muscle</tissue>
    </source>
</reference>
<dbReference type="Pfam" id="PF00067">
    <property type="entry name" value="p450"/>
    <property type="match status" value="1"/>
</dbReference>
<comment type="cofactor">
    <cofactor evidence="1">
        <name>heme</name>
        <dbReference type="ChEBI" id="CHEBI:30413"/>
    </cofactor>
</comment>
<name>A0ABQ9GGD9_9NEOP</name>
<keyword evidence="10 13" id="KW-0408">Iron</keyword>
<comment type="subcellular location">
    <subcellularLocation>
        <location evidence="3">Endoplasmic reticulum membrane</location>
        <topology evidence="3">Peripheral membrane protein</topology>
    </subcellularLocation>
    <subcellularLocation>
        <location evidence="2">Microsome membrane</location>
        <topology evidence="2">Peripheral membrane protein</topology>
    </subcellularLocation>
</comment>
<evidence type="ECO:0000256" key="8">
    <source>
        <dbReference type="ARBA" id="ARBA00022848"/>
    </source>
</evidence>
<evidence type="ECO:0000313" key="15">
    <source>
        <dbReference type="Proteomes" id="UP001159363"/>
    </source>
</evidence>
<keyword evidence="8" id="KW-0492">Microsome</keyword>
<evidence type="ECO:0000313" key="14">
    <source>
        <dbReference type="EMBL" id="KAJ8871062.1"/>
    </source>
</evidence>
<dbReference type="InterPro" id="IPR036396">
    <property type="entry name" value="Cyt_P450_sf"/>
</dbReference>
<keyword evidence="15" id="KW-1185">Reference proteome</keyword>
<evidence type="ECO:0000256" key="4">
    <source>
        <dbReference type="ARBA" id="ARBA00010617"/>
    </source>
</evidence>
<dbReference type="EMBL" id="JARBHB010000012">
    <property type="protein sequence ID" value="KAJ8871062.1"/>
    <property type="molecule type" value="Genomic_DNA"/>
</dbReference>
<protein>
    <recommendedName>
        <fullName evidence="16">Cytochrome P450</fullName>
    </recommendedName>
</protein>
<evidence type="ECO:0000256" key="12">
    <source>
        <dbReference type="ARBA" id="ARBA00023136"/>
    </source>
</evidence>
<dbReference type="PANTHER" id="PTHR24291:SF189">
    <property type="entry name" value="CYTOCHROME P450 4C3-RELATED"/>
    <property type="match status" value="1"/>
</dbReference>
<dbReference type="PROSITE" id="PS00086">
    <property type="entry name" value="CYTOCHROME_P450"/>
    <property type="match status" value="1"/>
</dbReference>
<dbReference type="PANTHER" id="PTHR24291">
    <property type="entry name" value="CYTOCHROME P450 FAMILY 4"/>
    <property type="match status" value="1"/>
</dbReference>
<dbReference type="PRINTS" id="PR00385">
    <property type="entry name" value="P450"/>
</dbReference>
<accession>A0ABQ9GGD9</accession>
<proteinExistence type="inferred from homology"/>
<dbReference type="SUPFAM" id="SSF48264">
    <property type="entry name" value="Cytochrome P450"/>
    <property type="match status" value="1"/>
</dbReference>
<evidence type="ECO:0000256" key="1">
    <source>
        <dbReference type="ARBA" id="ARBA00001971"/>
    </source>
</evidence>
<evidence type="ECO:0000256" key="2">
    <source>
        <dbReference type="ARBA" id="ARBA00004174"/>
    </source>
</evidence>
<comment type="caution">
    <text evidence="14">The sequence shown here is derived from an EMBL/GenBank/DDBJ whole genome shotgun (WGS) entry which is preliminary data.</text>
</comment>
<keyword evidence="5 13" id="KW-0349">Heme</keyword>
<organism evidence="14 15">
    <name type="scientific">Dryococelus australis</name>
    <dbReference type="NCBI Taxonomy" id="614101"/>
    <lineage>
        <taxon>Eukaryota</taxon>
        <taxon>Metazoa</taxon>
        <taxon>Ecdysozoa</taxon>
        <taxon>Arthropoda</taxon>
        <taxon>Hexapoda</taxon>
        <taxon>Insecta</taxon>
        <taxon>Pterygota</taxon>
        <taxon>Neoptera</taxon>
        <taxon>Polyneoptera</taxon>
        <taxon>Phasmatodea</taxon>
        <taxon>Verophasmatodea</taxon>
        <taxon>Anareolatae</taxon>
        <taxon>Phasmatidae</taxon>
        <taxon>Eurycanthinae</taxon>
        <taxon>Dryococelus</taxon>
    </lineage>
</organism>
<dbReference type="InterPro" id="IPR017972">
    <property type="entry name" value="Cyt_P450_CS"/>
</dbReference>
<comment type="similarity">
    <text evidence="4 13">Belongs to the cytochrome P450 family.</text>
</comment>
<evidence type="ECO:0000256" key="6">
    <source>
        <dbReference type="ARBA" id="ARBA00022723"/>
    </source>
</evidence>
<keyword evidence="6 13" id="KW-0479">Metal-binding</keyword>
<dbReference type="PRINTS" id="PR00463">
    <property type="entry name" value="EP450I"/>
</dbReference>
<dbReference type="InterPro" id="IPR001128">
    <property type="entry name" value="Cyt_P450"/>
</dbReference>
<dbReference type="InterPro" id="IPR002401">
    <property type="entry name" value="Cyt_P450_E_grp-I"/>
</dbReference>
<keyword evidence="12" id="KW-0472">Membrane</keyword>
<dbReference type="InterPro" id="IPR050196">
    <property type="entry name" value="Cytochrome_P450_Monoox"/>
</dbReference>
<evidence type="ECO:0000256" key="13">
    <source>
        <dbReference type="RuleBase" id="RU000461"/>
    </source>
</evidence>
<dbReference type="Gene3D" id="1.10.630.10">
    <property type="entry name" value="Cytochrome P450"/>
    <property type="match status" value="1"/>
</dbReference>
<evidence type="ECO:0000256" key="7">
    <source>
        <dbReference type="ARBA" id="ARBA00022824"/>
    </source>
</evidence>
<evidence type="ECO:0000256" key="5">
    <source>
        <dbReference type="ARBA" id="ARBA00022617"/>
    </source>
</evidence>
<evidence type="ECO:0000256" key="11">
    <source>
        <dbReference type="ARBA" id="ARBA00023033"/>
    </source>
</evidence>
<evidence type="ECO:0000256" key="3">
    <source>
        <dbReference type="ARBA" id="ARBA00004406"/>
    </source>
</evidence>
<keyword evidence="9 13" id="KW-0560">Oxidoreductase</keyword>
<evidence type="ECO:0000256" key="10">
    <source>
        <dbReference type="ARBA" id="ARBA00023004"/>
    </source>
</evidence>
<evidence type="ECO:0008006" key="16">
    <source>
        <dbReference type="Google" id="ProtNLM"/>
    </source>
</evidence>
<dbReference type="Proteomes" id="UP001159363">
    <property type="component" value="Chromosome 11"/>
</dbReference>